<dbReference type="Proteomes" id="UP000256829">
    <property type="component" value="Unassembled WGS sequence"/>
</dbReference>
<dbReference type="NCBIfam" id="TIGR02492">
    <property type="entry name" value="flgK_ends"/>
    <property type="match status" value="1"/>
</dbReference>
<keyword evidence="5" id="KW-0964">Secreted</keyword>
<dbReference type="InterPro" id="IPR001444">
    <property type="entry name" value="Flag_bb_rod_N"/>
</dbReference>
<keyword evidence="7" id="KW-0175">Coiled coil</keyword>
<dbReference type="Pfam" id="PF22638">
    <property type="entry name" value="FlgK_D1"/>
    <property type="match status" value="1"/>
</dbReference>
<comment type="subcellular location">
    <subcellularLocation>
        <location evidence="1">Bacterial flagellum</location>
    </subcellularLocation>
    <subcellularLocation>
        <location evidence="2">Secreted</location>
    </subcellularLocation>
</comment>
<evidence type="ECO:0000313" key="12">
    <source>
        <dbReference type="EMBL" id="RDY66191.1"/>
    </source>
</evidence>
<dbReference type="PANTHER" id="PTHR30033:SF1">
    <property type="entry name" value="FLAGELLAR HOOK-ASSOCIATED PROTEIN 1"/>
    <property type="match status" value="1"/>
</dbReference>
<evidence type="ECO:0000256" key="3">
    <source>
        <dbReference type="ARBA" id="ARBA00009677"/>
    </source>
</evidence>
<comment type="caution">
    <text evidence="12">The sequence shown here is derived from an EMBL/GenBank/DDBJ whole genome shotgun (WGS) entry which is preliminary data.</text>
</comment>
<evidence type="ECO:0000256" key="7">
    <source>
        <dbReference type="SAM" id="Coils"/>
    </source>
</evidence>
<keyword evidence="12" id="KW-0282">Flagellum</keyword>
<dbReference type="GO" id="GO:0005198">
    <property type="term" value="F:structural molecule activity"/>
    <property type="evidence" value="ECO:0007669"/>
    <property type="project" value="InterPro"/>
</dbReference>
<keyword evidence="12" id="KW-0969">Cilium</keyword>
<dbReference type="AlphaFoldDB" id="A0A3D8VB06"/>
<keyword evidence="13" id="KW-1185">Reference proteome</keyword>
<evidence type="ECO:0000259" key="10">
    <source>
        <dbReference type="Pfam" id="PF21158"/>
    </source>
</evidence>
<name>A0A3D8VB06_9GAMM</name>
<dbReference type="PRINTS" id="PR01005">
    <property type="entry name" value="FLGHOOKAP1"/>
</dbReference>
<evidence type="ECO:0000256" key="2">
    <source>
        <dbReference type="ARBA" id="ARBA00004613"/>
    </source>
</evidence>
<evidence type="ECO:0000256" key="5">
    <source>
        <dbReference type="ARBA" id="ARBA00022525"/>
    </source>
</evidence>
<dbReference type="SUPFAM" id="SSF64518">
    <property type="entry name" value="Phase 1 flagellin"/>
    <property type="match status" value="2"/>
</dbReference>
<dbReference type="Pfam" id="PF06429">
    <property type="entry name" value="Flg_bbr_C"/>
    <property type="match status" value="1"/>
</dbReference>
<dbReference type="InterPro" id="IPR053927">
    <property type="entry name" value="FlgK_helical"/>
</dbReference>
<dbReference type="GO" id="GO:0009424">
    <property type="term" value="C:bacterial-type flagellum hook"/>
    <property type="evidence" value="ECO:0007669"/>
    <property type="project" value="InterPro"/>
</dbReference>
<dbReference type="GO" id="GO:0005576">
    <property type="term" value="C:extracellular region"/>
    <property type="evidence" value="ECO:0007669"/>
    <property type="project" value="UniProtKB-SubCell"/>
</dbReference>
<accession>A0A3D8VB06</accession>
<comment type="similarity">
    <text evidence="3">Belongs to the flagella basal body rod proteins family.</text>
</comment>
<dbReference type="Pfam" id="PF21158">
    <property type="entry name" value="flgK_1st_1"/>
    <property type="match status" value="1"/>
</dbReference>
<feature type="domain" description="Flagellar hook-associated protein FlgK helical" evidence="11">
    <location>
        <begin position="93"/>
        <end position="322"/>
    </location>
</feature>
<dbReference type="InterPro" id="IPR010930">
    <property type="entry name" value="Flg_bb/hook_C_dom"/>
</dbReference>
<evidence type="ECO:0000313" key="13">
    <source>
        <dbReference type="Proteomes" id="UP000256829"/>
    </source>
</evidence>
<protein>
    <recommendedName>
        <fullName evidence="4">Flagellar hook-associated protein 1</fullName>
    </recommendedName>
</protein>
<dbReference type="PANTHER" id="PTHR30033">
    <property type="entry name" value="FLAGELLAR HOOK-ASSOCIATED PROTEIN 1"/>
    <property type="match status" value="1"/>
</dbReference>
<dbReference type="EMBL" id="QTJR01000011">
    <property type="protein sequence ID" value="RDY66191.1"/>
    <property type="molecule type" value="Genomic_DNA"/>
</dbReference>
<reference evidence="12 13" key="1">
    <citation type="submission" date="2018-08" db="EMBL/GenBank/DDBJ databases">
        <title>Lysobacter soli KCTC 22011, whole genome shotgun sequence.</title>
        <authorList>
            <person name="Zhang X."/>
            <person name="Feng G."/>
            <person name="Zhu H."/>
        </authorList>
    </citation>
    <scope>NUCLEOTIDE SEQUENCE [LARGE SCALE GENOMIC DNA]</scope>
    <source>
        <strain evidence="12 13">KCTC 22011</strain>
    </source>
</reference>
<keyword evidence="6" id="KW-0975">Bacterial flagellum</keyword>
<dbReference type="InterPro" id="IPR049119">
    <property type="entry name" value="FlgK_D2-like"/>
</dbReference>
<feature type="domain" description="Flagellar hook-associated protein 1 D2-like" evidence="10">
    <location>
        <begin position="332"/>
        <end position="411"/>
    </location>
</feature>
<evidence type="ECO:0000259" key="9">
    <source>
        <dbReference type="Pfam" id="PF06429"/>
    </source>
</evidence>
<gene>
    <name evidence="12" type="ORF">DX912_14585</name>
</gene>
<dbReference type="Pfam" id="PF00460">
    <property type="entry name" value="Flg_bb_rod"/>
    <property type="match status" value="1"/>
</dbReference>
<feature type="domain" description="Flagellar basal-body/hook protein C-terminal" evidence="9">
    <location>
        <begin position="584"/>
        <end position="622"/>
    </location>
</feature>
<feature type="coiled-coil region" evidence="7">
    <location>
        <begin position="130"/>
        <end position="157"/>
    </location>
</feature>
<evidence type="ECO:0000259" key="11">
    <source>
        <dbReference type="Pfam" id="PF22638"/>
    </source>
</evidence>
<dbReference type="GO" id="GO:0044780">
    <property type="term" value="P:bacterial-type flagellum assembly"/>
    <property type="evidence" value="ECO:0007669"/>
    <property type="project" value="InterPro"/>
</dbReference>
<organism evidence="12 13">
    <name type="scientific">Lysobacter soli</name>
    <dbReference type="NCBI Taxonomy" id="453783"/>
    <lineage>
        <taxon>Bacteria</taxon>
        <taxon>Pseudomonadati</taxon>
        <taxon>Pseudomonadota</taxon>
        <taxon>Gammaproteobacteria</taxon>
        <taxon>Lysobacterales</taxon>
        <taxon>Lysobacteraceae</taxon>
        <taxon>Lysobacter</taxon>
    </lineage>
</organism>
<dbReference type="RefSeq" id="WP_115843536.1">
    <property type="nucleotide sequence ID" value="NZ_CP183976.1"/>
</dbReference>
<evidence type="ECO:0000256" key="6">
    <source>
        <dbReference type="ARBA" id="ARBA00023143"/>
    </source>
</evidence>
<evidence type="ECO:0000256" key="4">
    <source>
        <dbReference type="ARBA" id="ARBA00016244"/>
    </source>
</evidence>
<feature type="domain" description="Flagellar basal body rod protein N-terminal" evidence="8">
    <location>
        <begin position="5"/>
        <end position="34"/>
    </location>
</feature>
<proteinExistence type="inferred from homology"/>
<sequence length="626" mass="64350">MANVLSTGTGALIAFQRALATVSHNVANVATEGYSRQRVELSTRSPTDMGYGYVGNGVQVADVRRIADQLANTRLLESGGELARAQQLSGLASRVDTLFSDKATGLAGVWSNFFDATTGLTSNAASSAAREDVLSDAKALTARFKQLNNQLDSLSNEVNSGLRSSAEEVNRIGAEIARLNGEIVSNPNNVSNDLLDQRDRLVSQMVGFTGGTAVQQGDGSLNVFTSGGQALVVGNTSSKLTVATDPYRPERVRLALDGNGQQIQLNDSSLGGKIGGLMDFRSDVLDPAQSELGRIAVGLAEAFNQQHRAGMDLNGQMGTDFFTVPAPRVNGNANNTGTGTLTASVGDLSKLDAQNIVLKFDGTAWSATRSDTGANVPLTGTGTAADPLVINGVELVVGGAPASGDRFLLQPTAGAAGGINVAIDDPNRIAAATPVKAKAELDNVGTGRIGSVKVTDSTNANLLTPADIEFIDGTQYTVNGTGPFTYTPGQPINANGWSLSLDGVPAAGDRFSVGSTGAGSSDNGNAIALGNLDDAKALNGGTVSLNGAIGGLTTTIGSAARQADYAADAQQVLYDQAQAARDSISGVNLDEEAANMLRFQQAYQAAAQVISTADTMFQSLLSAVRG</sequence>
<dbReference type="InterPro" id="IPR002371">
    <property type="entry name" value="FlgK"/>
</dbReference>
<evidence type="ECO:0000256" key="1">
    <source>
        <dbReference type="ARBA" id="ARBA00004365"/>
    </source>
</evidence>
<evidence type="ECO:0000259" key="8">
    <source>
        <dbReference type="Pfam" id="PF00460"/>
    </source>
</evidence>
<keyword evidence="12" id="KW-0966">Cell projection</keyword>